<accession>A0ABV2RAS4</accession>
<dbReference type="EMBL" id="JBEPTF010000002">
    <property type="protein sequence ID" value="MET4683681.1"/>
    <property type="molecule type" value="Genomic_DNA"/>
</dbReference>
<evidence type="ECO:0000313" key="2">
    <source>
        <dbReference type="Proteomes" id="UP001549313"/>
    </source>
</evidence>
<dbReference type="RefSeq" id="WP_354088639.1">
    <property type="nucleotide sequence ID" value="NZ_JBEPTF010000002.1"/>
</dbReference>
<comment type="caution">
    <text evidence="1">The sequence shown here is derived from an EMBL/GenBank/DDBJ whole genome shotgun (WGS) entry which is preliminary data.</text>
</comment>
<protein>
    <recommendedName>
        <fullName evidence="3">DUF1833 domain-containing protein</fullName>
    </recommendedName>
</protein>
<gene>
    <name evidence="1" type="ORF">ABIE19_001611</name>
</gene>
<dbReference type="Pfam" id="PF08875">
    <property type="entry name" value="DUF1833"/>
    <property type="match status" value="1"/>
</dbReference>
<proteinExistence type="predicted"/>
<evidence type="ECO:0008006" key="3">
    <source>
        <dbReference type="Google" id="ProtNLM"/>
    </source>
</evidence>
<reference evidence="1 2" key="1">
    <citation type="submission" date="2024-06" db="EMBL/GenBank/DDBJ databases">
        <title>Sorghum-associated microbial communities from plants grown in Nebraska, USA.</title>
        <authorList>
            <person name="Schachtman D."/>
        </authorList>
    </citation>
    <scope>NUCLEOTIDE SEQUENCE [LARGE SCALE GENOMIC DNA]</scope>
    <source>
        <strain evidence="1 2">2814</strain>
    </source>
</reference>
<name>A0ABV2RAS4_9CAUL</name>
<keyword evidence="2" id="KW-1185">Reference proteome</keyword>
<dbReference type="Proteomes" id="UP001549313">
    <property type="component" value="Unassembled WGS sequence"/>
</dbReference>
<evidence type="ECO:0000313" key="1">
    <source>
        <dbReference type="EMBL" id="MET4683681.1"/>
    </source>
</evidence>
<dbReference type="InterPro" id="IPR014974">
    <property type="entry name" value="DUF1833"/>
</dbReference>
<organism evidence="1 2">
    <name type="scientific">Brevundimonas faecalis</name>
    <dbReference type="NCBI Taxonomy" id="947378"/>
    <lineage>
        <taxon>Bacteria</taxon>
        <taxon>Pseudomonadati</taxon>
        <taxon>Pseudomonadota</taxon>
        <taxon>Alphaproteobacteria</taxon>
        <taxon>Caulobacterales</taxon>
        <taxon>Caulobacteraceae</taxon>
        <taxon>Brevundimonas</taxon>
    </lineage>
</organism>
<sequence length="156" mass="16983">MVEVSDAFVDAAWKGEPDAVAQLAEIRSDALEEPIRVTDWPDGIVSNGVVYQHFPFSLRWAGASQDNPVGQAQLTVENVDYRIEQACEAALSPPTLDLSIVRVADPDVIEHALRDASLHSVQIEATRLTAVIRPRDFAEEPAVAFNYTPASAPGLF</sequence>